<keyword evidence="2 5" id="KW-0645">Protease</keyword>
<dbReference type="GO" id="GO:0016787">
    <property type="term" value="F:hydrolase activity"/>
    <property type="evidence" value="ECO:0007669"/>
    <property type="project" value="UniProtKB-KW"/>
</dbReference>
<dbReference type="InterPro" id="IPR037045">
    <property type="entry name" value="S8pro/Inhibitor_I9_sf"/>
</dbReference>
<keyword evidence="4 5" id="KW-0720">Serine protease</keyword>
<dbReference type="PANTHER" id="PTHR43806">
    <property type="entry name" value="PEPTIDASE S8"/>
    <property type="match status" value="1"/>
</dbReference>
<dbReference type="PRINTS" id="PR00723">
    <property type="entry name" value="SUBTILISIN"/>
</dbReference>
<evidence type="ECO:0000256" key="5">
    <source>
        <dbReference type="PROSITE-ProRule" id="PRU01240"/>
    </source>
</evidence>
<proteinExistence type="inferred from homology"/>
<dbReference type="InterPro" id="IPR050131">
    <property type="entry name" value="Peptidase_S8_subtilisin-like"/>
</dbReference>
<feature type="domain" description="Peptidase S8/S53" evidence="8">
    <location>
        <begin position="146"/>
        <end position="381"/>
    </location>
</feature>
<comment type="similarity">
    <text evidence="1 5 6">Belongs to the peptidase S8 family.</text>
</comment>
<dbReference type="InterPro" id="IPR015500">
    <property type="entry name" value="Peptidase_S8_subtilisin-rel"/>
</dbReference>
<name>A0ABV9G492_9ACTN</name>
<dbReference type="Proteomes" id="UP001595993">
    <property type="component" value="Unassembled WGS sequence"/>
</dbReference>
<organism evidence="10 11">
    <name type="scientific">Streptomyces maoxianensis</name>
    <dbReference type="NCBI Taxonomy" id="1459942"/>
    <lineage>
        <taxon>Bacteria</taxon>
        <taxon>Bacillati</taxon>
        <taxon>Actinomycetota</taxon>
        <taxon>Actinomycetes</taxon>
        <taxon>Kitasatosporales</taxon>
        <taxon>Streptomycetaceae</taxon>
        <taxon>Streptomyces</taxon>
    </lineage>
</organism>
<dbReference type="EC" id="3.4.-.-" evidence="10"/>
<dbReference type="Gene3D" id="3.30.70.80">
    <property type="entry name" value="Peptidase S8 propeptide/proteinase inhibitor I9"/>
    <property type="match status" value="1"/>
</dbReference>
<evidence type="ECO:0000256" key="6">
    <source>
        <dbReference type="RuleBase" id="RU003355"/>
    </source>
</evidence>
<evidence type="ECO:0000259" key="8">
    <source>
        <dbReference type="Pfam" id="PF00082"/>
    </source>
</evidence>
<dbReference type="EMBL" id="JBHSFE010000010">
    <property type="protein sequence ID" value="MFC4608368.1"/>
    <property type="molecule type" value="Genomic_DNA"/>
</dbReference>
<dbReference type="Pfam" id="PF00082">
    <property type="entry name" value="Peptidase_S8"/>
    <property type="match status" value="1"/>
</dbReference>
<feature type="domain" description="Inhibitor I9" evidence="9">
    <location>
        <begin position="63"/>
        <end position="114"/>
    </location>
</feature>
<dbReference type="PROSITE" id="PS51892">
    <property type="entry name" value="SUBTILASE"/>
    <property type="match status" value="1"/>
</dbReference>
<evidence type="ECO:0000256" key="7">
    <source>
        <dbReference type="SAM" id="SignalP"/>
    </source>
</evidence>
<evidence type="ECO:0000256" key="2">
    <source>
        <dbReference type="ARBA" id="ARBA00022670"/>
    </source>
</evidence>
<dbReference type="InterPro" id="IPR036852">
    <property type="entry name" value="Peptidase_S8/S53_dom_sf"/>
</dbReference>
<dbReference type="InterPro" id="IPR034193">
    <property type="entry name" value="PCSK9_ProteinaseK-like"/>
</dbReference>
<dbReference type="Gene3D" id="3.40.50.200">
    <property type="entry name" value="Peptidase S8/S53 domain"/>
    <property type="match status" value="1"/>
</dbReference>
<evidence type="ECO:0000256" key="4">
    <source>
        <dbReference type="ARBA" id="ARBA00022825"/>
    </source>
</evidence>
<feature type="active site" description="Charge relay system" evidence="5">
    <location>
        <position position="154"/>
    </location>
</feature>
<dbReference type="PANTHER" id="PTHR43806:SF11">
    <property type="entry name" value="CEREVISIN-RELATED"/>
    <property type="match status" value="1"/>
</dbReference>
<feature type="signal peptide" evidence="7">
    <location>
        <begin position="1"/>
        <end position="29"/>
    </location>
</feature>
<protein>
    <submittedName>
        <fullName evidence="10">S8 family peptidase</fullName>
        <ecNumber evidence="10">3.4.-.-</ecNumber>
    </submittedName>
</protein>
<keyword evidence="7" id="KW-0732">Signal</keyword>
<feature type="active site" description="Charge relay system" evidence="5">
    <location>
        <position position="344"/>
    </location>
</feature>
<dbReference type="SUPFAM" id="SSF54897">
    <property type="entry name" value="Protease propeptides/inhibitors"/>
    <property type="match status" value="1"/>
</dbReference>
<dbReference type="PROSITE" id="PS00138">
    <property type="entry name" value="SUBTILASE_SER"/>
    <property type="match status" value="1"/>
</dbReference>
<accession>A0ABV9G492</accession>
<dbReference type="CDD" id="cd04077">
    <property type="entry name" value="Peptidases_S8_PCSK9_ProteinaseK_like"/>
    <property type="match status" value="1"/>
</dbReference>
<dbReference type="InterPro" id="IPR000209">
    <property type="entry name" value="Peptidase_S8/S53_dom"/>
</dbReference>
<dbReference type="InterPro" id="IPR023827">
    <property type="entry name" value="Peptidase_S8_Asp-AS"/>
</dbReference>
<evidence type="ECO:0000256" key="3">
    <source>
        <dbReference type="ARBA" id="ARBA00022801"/>
    </source>
</evidence>
<evidence type="ECO:0000259" key="9">
    <source>
        <dbReference type="Pfam" id="PF05922"/>
    </source>
</evidence>
<reference evidence="11" key="1">
    <citation type="journal article" date="2019" name="Int. J. Syst. Evol. Microbiol.">
        <title>The Global Catalogue of Microorganisms (GCM) 10K type strain sequencing project: providing services to taxonomists for standard genome sequencing and annotation.</title>
        <authorList>
            <consortium name="The Broad Institute Genomics Platform"/>
            <consortium name="The Broad Institute Genome Sequencing Center for Infectious Disease"/>
            <person name="Wu L."/>
            <person name="Ma J."/>
        </authorList>
    </citation>
    <scope>NUCLEOTIDE SEQUENCE [LARGE SCALE GENOMIC DNA]</scope>
    <source>
        <strain evidence="11">CGMCC 4.7139</strain>
    </source>
</reference>
<keyword evidence="11" id="KW-1185">Reference proteome</keyword>
<evidence type="ECO:0000256" key="1">
    <source>
        <dbReference type="ARBA" id="ARBA00011073"/>
    </source>
</evidence>
<feature type="chain" id="PRO_5046045626" evidence="7">
    <location>
        <begin position="30"/>
        <end position="398"/>
    </location>
</feature>
<dbReference type="InterPro" id="IPR023828">
    <property type="entry name" value="Peptidase_S8_Ser-AS"/>
</dbReference>
<sequence>MRSPARRIRALIPATVLAAGLLAASPAHSADRPDVRLAHADTAVSGSWIVVLKDTAPSSVRPAAQSLADRYDSLTHVYSSSLRGFSVKASAAQAQRLASDPRVAYVEQDSRVALSATQSNATWGLDRIDQRQLPLDTSYTYNTTASNVSIYVIDTGVRTAHQEFGGRAVIGTDAVGDGQNGNDCNGHGTHVAGTTAGSTYGVAKGARIVGVRVLNCQGSGTTSGVVAGIDWVTANAVKPAVANMSLGGGASTSLDDAVKRSVASGVSYAVAAGNGNAGGKAQNACNYSPARVPEAITVGATDNTDTKASWSNYGTCLDLFAPGVGITSSWSTSDTATNTISGTSMATPHVAGVAALYLSGHPSATPAQVRDAMVAATTSAVVKSAGNGSPNKLLYSIF</sequence>
<dbReference type="RefSeq" id="WP_381193766.1">
    <property type="nucleotide sequence ID" value="NZ_JBHSFE010000010.1"/>
</dbReference>
<gene>
    <name evidence="10" type="ORF">ACFO9E_11135</name>
</gene>
<keyword evidence="3 5" id="KW-0378">Hydrolase</keyword>
<evidence type="ECO:0000313" key="10">
    <source>
        <dbReference type="EMBL" id="MFC4608368.1"/>
    </source>
</evidence>
<dbReference type="Pfam" id="PF05922">
    <property type="entry name" value="Inhibitor_I9"/>
    <property type="match status" value="1"/>
</dbReference>
<dbReference type="SUPFAM" id="SSF52743">
    <property type="entry name" value="Subtilisin-like"/>
    <property type="match status" value="1"/>
</dbReference>
<comment type="caution">
    <text evidence="10">The sequence shown here is derived from an EMBL/GenBank/DDBJ whole genome shotgun (WGS) entry which is preliminary data.</text>
</comment>
<evidence type="ECO:0000313" key="11">
    <source>
        <dbReference type="Proteomes" id="UP001595993"/>
    </source>
</evidence>
<dbReference type="InterPro" id="IPR010259">
    <property type="entry name" value="S8pro/Inhibitor_I9"/>
</dbReference>
<feature type="active site" description="Charge relay system" evidence="5">
    <location>
        <position position="187"/>
    </location>
</feature>
<dbReference type="PROSITE" id="PS00136">
    <property type="entry name" value="SUBTILASE_ASP"/>
    <property type="match status" value="1"/>
</dbReference>